<dbReference type="RefSeq" id="XP_037187951.1">
    <property type="nucleotide sequence ID" value="XM_037342293.1"/>
</dbReference>
<dbReference type="PANTHER" id="PTHR14140">
    <property type="entry name" value="E3 UBIQUITIN-PROTEIN LIGASE UHRF-RELATED"/>
    <property type="match status" value="1"/>
</dbReference>
<dbReference type="EMBL" id="JABFCT010000019">
    <property type="protein sequence ID" value="KAF5869002.1"/>
    <property type="molecule type" value="Genomic_DNA"/>
</dbReference>
<dbReference type="GO" id="GO:0044027">
    <property type="term" value="P:negative regulation of gene expression via chromosomal CpG island methylation"/>
    <property type="evidence" value="ECO:0007669"/>
    <property type="project" value="TreeGrafter"/>
</dbReference>
<dbReference type="GeneID" id="59265985"/>
<dbReference type="Proteomes" id="UP000531561">
    <property type="component" value="Unassembled WGS sequence"/>
</dbReference>
<organism evidence="4 5">
    <name type="scientific">Botrytis fragariae</name>
    <dbReference type="NCBI Taxonomy" id="1964551"/>
    <lineage>
        <taxon>Eukaryota</taxon>
        <taxon>Fungi</taxon>
        <taxon>Dikarya</taxon>
        <taxon>Ascomycota</taxon>
        <taxon>Pezizomycotina</taxon>
        <taxon>Leotiomycetes</taxon>
        <taxon>Helotiales</taxon>
        <taxon>Sclerotiniaceae</taxon>
        <taxon>Botrytis</taxon>
    </lineage>
</organism>
<reference evidence="4 5" key="1">
    <citation type="journal article" date="2020" name="Phytopathology">
        <title>A high-quality genome resource of Botrytis fragariae, a new and rapidly spreading fungal pathogen causing strawberry gray mold in the U.S.A.</title>
        <authorList>
            <person name="Wu Y."/>
            <person name="Saski C.A."/>
            <person name="Schnabel G."/>
            <person name="Xiao S."/>
            <person name="Hu M."/>
        </authorList>
    </citation>
    <scope>NUCLEOTIDE SEQUENCE [LARGE SCALE GENOMIC DNA]</scope>
    <source>
        <strain evidence="4 5">BVB16</strain>
    </source>
</reference>
<sequence>MSDTIQQEPKVEFEYVDHHNRPHTATEGYMFRGTRRGKKGPPPAYREDWGKDKRSPYNKGHNGHLIGTWWPYMICAMRDMAHPHLRQGICVQEGRGAISIVINNGSKTGYENVDNGDTIKYCGDGKTLLDSSMDNGMLIRVLRAADPHSDWAPQAGWRYDGLYRVVGKEKIPEKEGYWYTLERAGDQKPISRFHPTPEKLAEYREYNRKSLSKKEGLSYM</sequence>
<dbReference type="GO" id="GO:0061630">
    <property type="term" value="F:ubiquitin protein ligase activity"/>
    <property type="evidence" value="ECO:0007669"/>
    <property type="project" value="TreeGrafter"/>
</dbReference>
<dbReference type="Gene3D" id="2.30.280.10">
    <property type="entry name" value="SRA-YDG"/>
    <property type="match status" value="2"/>
</dbReference>
<proteinExistence type="predicted"/>
<comment type="caution">
    <text evidence="4">The sequence shown here is derived from an EMBL/GenBank/DDBJ whole genome shotgun (WGS) entry which is preliminary data.</text>
</comment>
<dbReference type="InterPro" id="IPR036987">
    <property type="entry name" value="SRA-YDG_sf"/>
</dbReference>
<dbReference type="PANTHER" id="PTHR14140:SF27">
    <property type="entry name" value="OS04G0289800 PROTEIN"/>
    <property type="match status" value="1"/>
</dbReference>
<feature type="domain" description="YDG" evidence="3">
    <location>
        <begin position="52"/>
        <end position="187"/>
    </location>
</feature>
<name>A0A8H6AJY4_9HELO</name>
<dbReference type="InterPro" id="IPR003105">
    <property type="entry name" value="SRA_YDG"/>
</dbReference>
<gene>
    <name evidence="4" type="ORF">Bfra_011969</name>
</gene>
<dbReference type="OrthoDB" id="2270193at2759"/>
<dbReference type="SUPFAM" id="SSF88697">
    <property type="entry name" value="PUA domain-like"/>
    <property type="match status" value="1"/>
</dbReference>
<dbReference type="InterPro" id="IPR045134">
    <property type="entry name" value="UHRF1/2-like"/>
</dbReference>
<dbReference type="Pfam" id="PF02182">
    <property type="entry name" value="SAD_SRA"/>
    <property type="match status" value="1"/>
</dbReference>
<accession>A0A8H6AJY4</accession>
<evidence type="ECO:0000313" key="4">
    <source>
        <dbReference type="EMBL" id="KAF5869002.1"/>
    </source>
</evidence>
<keyword evidence="1" id="KW-0539">Nucleus</keyword>
<dbReference type="SMART" id="SM00466">
    <property type="entry name" value="SRA"/>
    <property type="match status" value="1"/>
</dbReference>
<protein>
    <recommendedName>
        <fullName evidence="3">YDG domain-containing protein</fullName>
    </recommendedName>
</protein>
<dbReference type="InterPro" id="IPR015947">
    <property type="entry name" value="PUA-like_sf"/>
</dbReference>
<evidence type="ECO:0000259" key="3">
    <source>
        <dbReference type="SMART" id="SM00466"/>
    </source>
</evidence>
<feature type="region of interest" description="Disordered" evidence="2">
    <location>
        <begin position="32"/>
        <end position="54"/>
    </location>
</feature>
<evidence type="ECO:0000256" key="1">
    <source>
        <dbReference type="ARBA" id="ARBA00023242"/>
    </source>
</evidence>
<evidence type="ECO:0000313" key="5">
    <source>
        <dbReference type="Proteomes" id="UP000531561"/>
    </source>
</evidence>
<keyword evidence="5" id="KW-1185">Reference proteome</keyword>
<feature type="compositionally biased region" description="Basic and acidic residues" evidence="2">
    <location>
        <begin position="45"/>
        <end position="54"/>
    </location>
</feature>
<dbReference type="GO" id="GO:0016567">
    <property type="term" value="P:protein ubiquitination"/>
    <property type="evidence" value="ECO:0007669"/>
    <property type="project" value="TreeGrafter"/>
</dbReference>
<dbReference type="AlphaFoldDB" id="A0A8H6AJY4"/>
<evidence type="ECO:0000256" key="2">
    <source>
        <dbReference type="SAM" id="MobiDB-lite"/>
    </source>
</evidence>